<organism evidence="2 3">
    <name type="scientific">Cedecea davisae</name>
    <dbReference type="NCBI Taxonomy" id="158484"/>
    <lineage>
        <taxon>Bacteria</taxon>
        <taxon>Pseudomonadati</taxon>
        <taxon>Pseudomonadota</taxon>
        <taxon>Gammaproteobacteria</taxon>
        <taxon>Enterobacterales</taxon>
        <taxon>Enterobacteriaceae</taxon>
        <taxon>Cedecea</taxon>
    </lineage>
</organism>
<accession>A0ABS6DH35</accession>
<proteinExistence type="predicted"/>
<keyword evidence="1" id="KW-0732">Signal</keyword>
<dbReference type="EMBL" id="JAGRYU010000013">
    <property type="protein sequence ID" value="MBU4682390.1"/>
    <property type="molecule type" value="Genomic_DNA"/>
</dbReference>
<evidence type="ECO:0000313" key="2">
    <source>
        <dbReference type="EMBL" id="MBU4682390.1"/>
    </source>
</evidence>
<protein>
    <submittedName>
        <fullName evidence="2">Uncharacterized protein</fullName>
    </submittedName>
</protein>
<gene>
    <name evidence="2" type="ORF">KC222_10220</name>
</gene>
<name>A0ABS6DH35_9ENTR</name>
<evidence type="ECO:0000256" key="1">
    <source>
        <dbReference type="SAM" id="SignalP"/>
    </source>
</evidence>
<evidence type="ECO:0000313" key="3">
    <source>
        <dbReference type="Proteomes" id="UP000686327"/>
    </source>
</evidence>
<dbReference type="Proteomes" id="UP000686327">
    <property type="component" value="Unassembled WGS sequence"/>
</dbReference>
<dbReference type="RefSeq" id="WP_216375619.1">
    <property type="nucleotide sequence ID" value="NZ_JAGRYT010000038.1"/>
</dbReference>
<keyword evidence="3" id="KW-1185">Reference proteome</keyword>
<reference evidence="3" key="2">
    <citation type="submission" date="2023-07" db="EMBL/GenBank/DDBJ databases">
        <title>Cedecea davisae an AmpC producer and its therapeutic implications.</title>
        <authorList>
            <person name="Notter J."/>
        </authorList>
    </citation>
    <scope>NUCLEOTIDE SEQUENCE [LARGE SCALE GENOMIC DNA]</scope>
    <source>
        <strain evidence="3">1</strain>
    </source>
</reference>
<sequence>MKKHIAILFTSLLLLVSQASHADFTVAMYKQLKELTVKADAESSKKAGDMIDTYLMGVASGVSEISQFEKVGKGIELPYCLPKGTRITPSFARYIVDSLLSDKDVKLDNVDDISLSRIYVIGLLRFYRCQ</sequence>
<comment type="caution">
    <text evidence="2">The sequence shown here is derived from an EMBL/GenBank/DDBJ whole genome shotgun (WGS) entry which is preliminary data.</text>
</comment>
<feature type="chain" id="PRO_5045757504" evidence="1">
    <location>
        <begin position="23"/>
        <end position="130"/>
    </location>
</feature>
<reference evidence="2 3" key="1">
    <citation type="submission" date="2021-04" db="EMBL/GenBank/DDBJ databases">
        <authorList>
            <person name="Seiffert S.N."/>
        </authorList>
    </citation>
    <scope>NUCLEOTIDE SEQUENCE [LARGE SCALE GENOMIC DNA]</scope>
    <source>
        <strain evidence="2 3">1</strain>
    </source>
</reference>
<feature type="signal peptide" evidence="1">
    <location>
        <begin position="1"/>
        <end position="22"/>
    </location>
</feature>